<organism evidence="1">
    <name type="scientific">freshwater metagenome</name>
    <dbReference type="NCBI Taxonomy" id="449393"/>
    <lineage>
        <taxon>unclassified sequences</taxon>
        <taxon>metagenomes</taxon>
        <taxon>ecological metagenomes</taxon>
    </lineage>
</organism>
<dbReference type="EMBL" id="CAFBNE010000156">
    <property type="protein sequence ID" value="CAB4968419.1"/>
    <property type="molecule type" value="Genomic_DNA"/>
</dbReference>
<dbReference type="AlphaFoldDB" id="A0A6J7LRI8"/>
<proteinExistence type="predicted"/>
<gene>
    <name evidence="1" type="ORF">UFOPK3772_03101</name>
</gene>
<name>A0A6J7LRI8_9ZZZZ</name>
<reference evidence="1" key="1">
    <citation type="submission" date="2020-05" db="EMBL/GenBank/DDBJ databases">
        <authorList>
            <person name="Chiriac C."/>
            <person name="Salcher M."/>
            <person name="Ghai R."/>
            <person name="Kavagutti S V."/>
        </authorList>
    </citation>
    <scope>NUCLEOTIDE SEQUENCE</scope>
</reference>
<evidence type="ECO:0000313" key="1">
    <source>
        <dbReference type="EMBL" id="CAB4968419.1"/>
    </source>
</evidence>
<sequence length="68" mass="7485">MRPRASMFPILSRPVPRPDLSRPWTTVDLAGGSVESLLSTYMHLIHGANYDDPGAWQSTGFAARKGSR</sequence>
<dbReference type="InterPro" id="IPR026473">
    <property type="entry name" value="PatB_AcyB_McaB"/>
</dbReference>
<accession>A0A6J7LRI8</accession>
<dbReference type="NCBIfam" id="TIGR04220">
    <property type="entry name" value="patB_acyB_mcaB"/>
    <property type="match status" value="1"/>
</dbReference>
<protein>
    <submittedName>
        <fullName evidence="1">Unannotated protein</fullName>
    </submittedName>
</protein>